<dbReference type="Gene3D" id="1.20.1250.20">
    <property type="entry name" value="MFS general substrate transporter like domains"/>
    <property type="match status" value="2"/>
</dbReference>
<dbReference type="STRING" id="1077972.ARGLB_094_00560"/>
<accession>H0QSW8</accession>
<sequence>MSMQQASIPAAKPRVVSNVVKGCLGNLIEWYDWFVYASFSIYFAAEFFPAGNATVQLLSTAAVFAVGFLMRPLGGWLLGMYADRHGRRNALAVSVLLMSAGSLAIGLTPSFDTIGMMAPVILVIARLLQGLSVGGEFGSSATYLSEVATPGKRGFFSSFQYVSIIIGQLSALLVMILLQRLLTPEQMGEWGWRVPFIIGAVAGLGVMILRRTMDESEHYKMEKAREAAGLENGTKPVGSLRALMQYPKQLAAVFALAIGGTVSFYVYTTYMQKYMVNTSGIAKEDASVISFVALLLFMFLQPIAGGLSDRIGRRKIMLFFSIGGTIVTVPILTLLAETTNVFAAFGMMMLGLVFVSGYTACAAIVKAEMFPTRVRALGVGLPHALVAATFGGTAEPIALALKQAGVESTFFWYVTACIALTLVAAIMVKDPSKNSTLEADLQPADGAPSQEPAYAAVVVSAPQARDAARRRP</sequence>
<dbReference type="GO" id="GO:0015293">
    <property type="term" value="F:symporter activity"/>
    <property type="evidence" value="ECO:0007669"/>
    <property type="project" value="UniProtKB-KW"/>
</dbReference>
<keyword evidence="4" id="KW-1003">Cell membrane</keyword>
<dbReference type="Proteomes" id="UP000003828">
    <property type="component" value="Unassembled WGS sequence"/>
</dbReference>
<feature type="transmembrane region" description="Helical" evidence="11">
    <location>
        <begin position="410"/>
        <end position="428"/>
    </location>
</feature>
<dbReference type="InterPro" id="IPR011701">
    <property type="entry name" value="MFS"/>
</dbReference>
<feature type="transmembrane region" description="Helical" evidence="11">
    <location>
        <begin position="90"/>
        <end position="108"/>
    </location>
</feature>
<dbReference type="PANTHER" id="PTHR43528:SF5">
    <property type="entry name" value="PROLINE_BETAINE TRANSPORTER"/>
    <property type="match status" value="1"/>
</dbReference>
<evidence type="ECO:0000256" key="3">
    <source>
        <dbReference type="ARBA" id="ARBA00022448"/>
    </source>
</evidence>
<name>H0QSW8_ARTG1</name>
<dbReference type="OrthoDB" id="8953821at2"/>
<feature type="transmembrane region" description="Helical" evidence="11">
    <location>
        <begin position="33"/>
        <end position="51"/>
    </location>
</feature>
<feature type="transmembrane region" description="Helical" evidence="11">
    <location>
        <begin position="287"/>
        <end position="304"/>
    </location>
</feature>
<feature type="transmembrane region" description="Helical" evidence="11">
    <location>
        <begin position="114"/>
        <end position="134"/>
    </location>
</feature>
<feature type="transmembrane region" description="Helical" evidence="11">
    <location>
        <begin position="342"/>
        <end position="365"/>
    </location>
</feature>
<evidence type="ECO:0000256" key="11">
    <source>
        <dbReference type="SAM" id="Phobius"/>
    </source>
</evidence>
<keyword evidence="3" id="KW-0813">Transport</keyword>
<evidence type="ECO:0000259" key="12">
    <source>
        <dbReference type="PROSITE" id="PS50850"/>
    </source>
</evidence>
<feature type="transmembrane region" description="Helical" evidence="11">
    <location>
        <begin position="190"/>
        <end position="209"/>
    </location>
</feature>
<evidence type="ECO:0000313" key="14">
    <source>
        <dbReference type="Proteomes" id="UP000003828"/>
    </source>
</evidence>
<keyword evidence="8 11" id="KW-0472">Membrane</keyword>
<dbReference type="PROSITE" id="PS00217">
    <property type="entry name" value="SUGAR_TRANSPORT_2"/>
    <property type="match status" value="1"/>
</dbReference>
<evidence type="ECO:0000256" key="7">
    <source>
        <dbReference type="ARBA" id="ARBA00022989"/>
    </source>
</evidence>
<dbReference type="InterPro" id="IPR036259">
    <property type="entry name" value="MFS_trans_sf"/>
</dbReference>
<dbReference type="SUPFAM" id="SSF103473">
    <property type="entry name" value="MFS general substrate transporter"/>
    <property type="match status" value="1"/>
</dbReference>
<dbReference type="PROSITE" id="PS00216">
    <property type="entry name" value="SUGAR_TRANSPORT_1"/>
    <property type="match status" value="1"/>
</dbReference>
<feature type="transmembrane region" description="Helical" evidence="11">
    <location>
        <begin position="57"/>
        <end position="78"/>
    </location>
</feature>
<feature type="transmembrane region" description="Helical" evidence="11">
    <location>
        <begin position="250"/>
        <end position="267"/>
    </location>
</feature>
<dbReference type="Pfam" id="PF07690">
    <property type="entry name" value="MFS_1"/>
    <property type="match status" value="1"/>
</dbReference>
<comment type="function">
    <text evidence="9">May be a proton symporter involved in the uptake of osmolytes such as proline and glycine betaine.</text>
</comment>
<evidence type="ECO:0000256" key="2">
    <source>
        <dbReference type="ARBA" id="ARBA00008240"/>
    </source>
</evidence>
<dbReference type="InterPro" id="IPR020846">
    <property type="entry name" value="MFS_dom"/>
</dbReference>
<keyword evidence="6" id="KW-0769">Symport</keyword>
<dbReference type="RefSeq" id="WP_003805812.1">
    <property type="nucleotide sequence ID" value="NZ_BAEG01000094.1"/>
</dbReference>
<protein>
    <recommendedName>
        <fullName evidence="10">Putative proline/betaine transporter</fullName>
    </recommendedName>
</protein>
<comment type="subcellular location">
    <subcellularLocation>
        <location evidence="1">Cell membrane</location>
        <topology evidence="1">Multi-pass membrane protein</topology>
    </subcellularLocation>
</comment>
<keyword evidence="7 11" id="KW-1133">Transmembrane helix</keyword>
<dbReference type="InterPro" id="IPR051084">
    <property type="entry name" value="H+-coupled_symporters"/>
</dbReference>
<evidence type="ECO:0000256" key="1">
    <source>
        <dbReference type="ARBA" id="ARBA00004651"/>
    </source>
</evidence>
<evidence type="ECO:0000256" key="9">
    <source>
        <dbReference type="ARBA" id="ARBA00037295"/>
    </source>
</evidence>
<dbReference type="InterPro" id="IPR005829">
    <property type="entry name" value="Sugar_transporter_CS"/>
</dbReference>
<dbReference type="PANTHER" id="PTHR43528">
    <property type="entry name" value="ALPHA-KETOGLUTARATE PERMEASE"/>
    <property type="match status" value="1"/>
</dbReference>
<gene>
    <name evidence="13" type="ORF">ARGLB_094_00560</name>
</gene>
<evidence type="ECO:0000256" key="5">
    <source>
        <dbReference type="ARBA" id="ARBA00022692"/>
    </source>
</evidence>
<dbReference type="PROSITE" id="PS50850">
    <property type="entry name" value="MFS"/>
    <property type="match status" value="1"/>
</dbReference>
<organism evidence="13 14">
    <name type="scientific">Arthrobacter globiformis (strain ATCC 8010 / DSM 20124 / JCM 1332 / NBRC 12137 / NCIMB 8907 / NRRL B-2979 / 168)</name>
    <dbReference type="NCBI Taxonomy" id="1077972"/>
    <lineage>
        <taxon>Bacteria</taxon>
        <taxon>Bacillati</taxon>
        <taxon>Actinomycetota</taxon>
        <taxon>Actinomycetes</taxon>
        <taxon>Micrococcales</taxon>
        <taxon>Micrococcaceae</taxon>
        <taxon>Arthrobacter</taxon>
    </lineage>
</organism>
<dbReference type="FunFam" id="1.20.1250.20:FF:000001">
    <property type="entry name" value="Dicarboxylate MFS transporter"/>
    <property type="match status" value="1"/>
</dbReference>
<evidence type="ECO:0000313" key="13">
    <source>
        <dbReference type="EMBL" id="GAB15919.1"/>
    </source>
</evidence>
<feature type="domain" description="Major facilitator superfamily (MFS) profile" evidence="12">
    <location>
        <begin position="18"/>
        <end position="433"/>
    </location>
</feature>
<feature type="transmembrane region" description="Helical" evidence="11">
    <location>
        <begin position="155"/>
        <end position="178"/>
    </location>
</feature>
<dbReference type="EMBL" id="BAEG01000094">
    <property type="protein sequence ID" value="GAB15919.1"/>
    <property type="molecule type" value="Genomic_DNA"/>
</dbReference>
<feature type="transmembrane region" description="Helical" evidence="11">
    <location>
        <begin position="377"/>
        <end position="398"/>
    </location>
</feature>
<dbReference type="eggNOG" id="COG0477">
    <property type="taxonomic scope" value="Bacteria"/>
</dbReference>
<dbReference type="GO" id="GO:0005886">
    <property type="term" value="C:plasma membrane"/>
    <property type="evidence" value="ECO:0007669"/>
    <property type="project" value="UniProtKB-SubCell"/>
</dbReference>
<evidence type="ECO:0000256" key="6">
    <source>
        <dbReference type="ARBA" id="ARBA00022847"/>
    </source>
</evidence>
<proteinExistence type="inferred from homology"/>
<evidence type="ECO:0000256" key="10">
    <source>
        <dbReference type="ARBA" id="ARBA00039918"/>
    </source>
</evidence>
<dbReference type="CDD" id="cd17367">
    <property type="entry name" value="MFS_KgtP"/>
    <property type="match status" value="1"/>
</dbReference>
<evidence type="ECO:0000256" key="8">
    <source>
        <dbReference type="ARBA" id="ARBA00023136"/>
    </source>
</evidence>
<reference evidence="13 14" key="1">
    <citation type="submission" date="2011-12" db="EMBL/GenBank/DDBJ databases">
        <title>Whole genome shotgun sequence of Arthrobacter globiformis NBRC 12137.</title>
        <authorList>
            <person name="Miyazawa S."/>
            <person name="Hosoyama A."/>
            <person name="Tsuchikane K."/>
            <person name="Katsumata H."/>
            <person name="Yamazaki S."/>
            <person name="Fujita N."/>
        </authorList>
    </citation>
    <scope>NUCLEOTIDE SEQUENCE [LARGE SCALE GENOMIC DNA]</scope>
    <source>
        <strain evidence="13 14">NBRC 12137</strain>
    </source>
</reference>
<keyword evidence="5 11" id="KW-0812">Transmembrane</keyword>
<comment type="caution">
    <text evidence="13">The sequence shown here is derived from an EMBL/GenBank/DDBJ whole genome shotgun (WGS) entry which is preliminary data.</text>
</comment>
<dbReference type="AlphaFoldDB" id="H0QSW8"/>
<keyword evidence="14" id="KW-1185">Reference proteome</keyword>
<feature type="transmembrane region" description="Helical" evidence="11">
    <location>
        <begin position="316"/>
        <end position="336"/>
    </location>
</feature>
<evidence type="ECO:0000256" key="4">
    <source>
        <dbReference type="ARBA" id="ARBA00022475"/>
    </source>
</evidence>
<comment type="similarity">
    <text evidence="2">Belongs to the major facilitator superfamily. Metabolite:H+ Symporter (MHS) family (TC 2.A.1.6) family.</text>
</comment>